<dbReference type="Gene3D" id="4.10.240.10">
    <property type="entry name" value="Zn(2)-C6 fungal-type DNA-binding domain"/>
    <property type="match status" value="1"/>
</dbReference>
<evidence type="ECO:0000256" key="5">
    <source>
        <dbReference type="ARBA" id="ARBA00023163"/>
    </source>
</evidence>
<dbReference type="CDD" id="cd00067">
    <property type="entry name" value="GAL4"/>
    <property type="match status" value="1"/>
</dbReference>
<feature type="compositionally biased region" description="Polar residues" evidence="7">
    <location>
        <begin position="378"/>
        <end position="390"/>
    </location>
</feature>
<dbReference type="SMART" id="SM00906">
    <property type="entry name" value="Fungal_trans"/>
    <property type="match status" value="1"/>
</dbReference>
<organism evidence="9 10">
    <name type="scientific">Penicillium cosmopolitanum</name>
    <dbReference type="NCBI Taxonomy" id="1131564"/>
    <lineage>
        <taxon>Eukaryota</taxon>
        <taxon>Fungi</taxon>
        <taxon>Dikarya</taxon>
        <taxon>Ascomycota</taxon>
        <taxon>Pezizomycotina</taxon>
        <taxon>Eurotiomycetes</taxon>
        <taxon>Eurotiomycetidae</taxon>
        <taxon>Eurotiales</taxon>
        <taxon>Aspergillaceae</taxon>
        <taxon>Penicillium</taxon>
    </lineage>
</organism>
<evidence type="ECO:0000313" key="10">
    <source>
        <dbReference type="Proteomes" id="UP001147747"/>
    </source>
</evidence>
<accession>A0A9W9VYA5</accession>
<dbReference type="GeneID" id="81370785"/>
<feature type="compositionally biased region" description="Polar residues" evidence="7">
    <location>
        <begin position="102"/>
        <end position="113"/>
    </location>
</feature>
<reference evidence="9" key="1">
    <citation type="submission" date="2022-12" db="EMBL/GenBank/DDBJ databases">
        <authorList>
            <person name="Petersen C."/>
        </authorList>
    </citation>
    <scope>NUCLEOTIDE SEQUENCE</scope>
    <source>
        <strain evidence="9">IBT 29677</strain>
    </source>
</reference>
<dbReference type="CDD" id="cd12148">
    <property type="entry name" value="fungal_TF_MHR"/>
    <property type="match status" value="1"/>
</dbReference>
<evidence type="ECO:0000313" key="9">
    <source>
        <dbReference type="EMBL" id="KAJ5391678.1"/>
    </source>
</evidence>
<dbReference type="InterPro" id="IPR007219">
    <property type="entry name" value="XnlR_reg_dom"/>
</dbReference>
<evidence type="ECO:0000256" key="3">
    <source>
        <dbReference type="ARBA" id="ARBA00023015"/>
    </source>
</evidence>
<sequence>MEGIRRYNVERSCVRCHERKVRCDKKAPCGKCIRQGEVCEYPGPRKVKRKSPKTSVTNVVSRLEQLERSIATLAGNSSTAQAKQPRTQWQQQLPRPRAAPTSGVTSALTNGRASSAYHKPSGETNSNYGFLIKDGAYIDEPLLSRVLEKEHELQSAIGTPSTSTSGLRKPPPLRMDGMLINPLLKQLDFKALYPNRYQATQLWQTFLARVEPVIKVLHVPTTTPRIFAAISRPDSVKPDIHCLLFAVYFAATTALLSDDPMNEKIHADLQRYQQGIELSIYNSSFLESPTISSLQAMSIYLRCLRYSNSGRAGFTLRGLTIRAAQSIGLHRDGEKFKLSPLECEIRRRIWWDLYSTDSRMSEDHGILIPEQDYGSDTKLPSNIDDQSISEKTTKPVESEQRWTDSSFMLIINEVNKMFIPIARSTDNSPDGAQSQQLLRELKERLHNRYLKYADMDIPIQRQGVILAQVLVSKFEVHMLQKVLQKQGAASSTVDTEAATELLEMAVRALDLGLEMFTDDLLRGFRWLTSTCPQLHLLTYILWHLCVYPTGPHNEHAWNSVNRHFDLVDNDPSWPDPGPKWPMLIQLRAKASRVRRAHLASSSTERLPEKESAIQTAPADLPSETILDMDNWDLNWVEFPDWDYLAQSIAIMGQDGHT</sequence>
<reference evidence="9" key="2">
    <citation type="journal article" date="2023" name="IMA Fungus">
        <title>Comparative genomic study of the Penicillium genus elucidates a diverse pangenome and 15 lateral gene transfer events.</title>
        <authorList>
            <person name="Petersen C."/>
            <person name="Sorensen T."/>
            <person name="Nielsen M.R."/>
            <person name="Sondergaard T.E."/>
            <person name="Sorensen J.L."/>
            <person name="Fitzpatrick D.A."/>
            <person name="Frisvad J.C."/>
            <person name="Nielsen K.L."/>
        </authorList>
    </citation>
    <scope>NUCLEOTIDE SEQUENCE</scope>
    <source>
        <strain evidence="9">IBT 29677</strain>
    </source>
</reference>
<dbReference type="PROSITE" id="PS00463">
    <property type="entry name" value="ZN2_CY6_FUNGAL_1"/>
    <property type="match status" value="1"/>
</dbReference>
<dbReference type="Pfam" id="PF00172">
    <property type="entry name" value="Zn_clus"/>
    <property type="match status" value="1"/>
</dbReference>
<dbReference type="InterPro" id="IPR050613">
    <property type="entry name" value="Sec_Metabolite_Reg"/>
</dbReference>
<dbReference type="Pfam" id="PF04082">
    <property type="entry name" value="Fungal_trans"/>
    <property type="match status" value="1"/>
</dbReference>
<dbReference type="OrthoDB" id="424974at2759"/>
<evidence type="ECO:0000259" key="8">
    <source>
        <dbReference type="PROSITE" id="PS50048"/>
    </source>
</evidence>
<keyword evidence="6" id="KW-0539">Nucleus</keyword>
<keyword evidence="5" id="KW-0804">Transcription</keyword>
<evidence type="ECO:0000256" key="2">
    <source>
        <dbReference type="ARBA" id="ARBA00022723"/>
    </source>
</evidence>
<feature type="domain" description="Zn(2)-C6 fungal-type" evidence="8">
    <location>
        <begin position="12"/>
        <end position="41"/>
    </location>
</feature>
<keyword evidence="3" id="KW-0805">Transcription regulation</keyword>
<feature type="region of interest" description="Disordered" evidence="7">
    <location>
        <begin position="74"/>
        <end position="120"/>
    </location>
</feature>
<keyword evidence="4" id="KW-0238">DNA-binding</keyword>
<evidence type="ECO:0000256" key="1">
    <source>
        <dbReference type="ARBA" id="ARBA00004123"/>
    </source>
</evidence>
<comment type="caution">
    <text evidence="9">The sequence shown here is derived from an EMBL/GenBank/DDBJ whole genome shotgun (WGS) entry which is preliminary data.</text>
</comment>
<feature type="region of interest" description="Disordered" evidence="7">
    <location>
        <begin position="371"/>
        <end position="400"/>
    </location>
</feature>
<dbReference type="RefSeq" id="XP_056487356.1">
    <property type="nucleotide sequence ID" value="XM_056631805.1"/>
</dbReference>
<dbReference type="PROSITE" id="PS50048">
    <property type="entry name" value="ZN2_CY6_FUNGAL_2"/>
    <property type="match status" value="1"/>
</dbReference>
<dbReference type="GO" id="GO:0000981">
    <property type="term" value="F:DNA-binding transcription factor activity, RNA polymerase II-specific"/>
    <property type="evidence" value="ECO:0007669"/>
    <property type="project" value="InterPro"/>
</dbReference>
<dbReference type="AlphaFoldDB" id="A0A9W9VYA5"/>
<evidence type="ECO:0000256" key="7">
    <source>
        <dbReference type="SAM" id="MobiDB-lite"/>
    </source>
</evidence>
<dbReference type="EMBL" id="JAPZBU010000008">
    <property type="protein sequence ID" value="KAJ5391678.1"/>
    <property type="molecule type" value="Genomic_DNA"/>
</dbReference>
<keyword evidence="2" id="KW-0479">Metal-binding</keyword>
<name>A0A9W9VYA5_9EURO</name>
<protein>
    <recommendedName>
        <fullName evidence="8">Zn(2)-C6 fungal-type domain-containing protein</fullName>
    </recommendedName>
</protein>
<dbReference type="InterPro" id="IPR001138">
    <property type="entry name" value="Zn2Cys6_DnaBD"/>
</dbReference>
<feature type="compositionally biased region" description="Polar residues" evidence="7">
    <location>
        <begin position="74"/>
        <end position="93"/>
    </location>
</feature>
<dbReference type="PANTHER" id="PTHR31001">
    <property type="entry name" value="UNCHARACTERIZED TRANSCRIPTIONAL REGULATORY PROTEIN"/>
    <property type="match status" value="1"/>
</dbReference>
<dbReference type="InterPro" id="IPR036864">
    <property type="entry name" value="Zn2-C6_fun-type_DNA-bd_sf"/>
</dbReference>
<proteinExistence type="predicted"/>
<keyword evidence="10" id="KW-1185">Reference proteome</keyword>
<dbReference type="SMART" id="SM00066">
    <property type="entry name" value="GAL4"/>
    <property type="match status" value="1"/>
</dbReference>
<dbReference type="PANTHER" id="PTHR31001:SF57">
    <property type="entry name" value="ZN(II)2CYS6 TRANSCRIPTION FACTOR (EUROFUNG)"/>
    <property type="match status" value="1"/>
</dbReference>
<dbReference type="GO" id="GO:0008270">
    <property type="term" value="F:zinc ion binding"/>
    <property type="evidence" value="ECO:0007669"/>
    <property type="project" value="InterPro"/>
</dbReference>
<comment type="subcellular location">
    <subcellularLocation>
        <location evidence="1">Nucleus</location>
    </subcellularLocation>
</comment>
<gene>
    <name evidence="9" type="ORF">N7509_007168</name>
</gene>
<dbReference type="SUPFAM" id="SSF57701">
    <property type="entry name" value="Zn2/Cys6 DNA-binding domain"/>
    <property type="match status" value="1"/>
</dbReference>
<dbReference type="GO" id="GO:0003677">
    <property type="term" value="F:DNA binding"/>
    <property type="evidence" value="ECO:0007669"/>
    <property type="project" value="UniProtKB-KW"/>
</dbReference>
<dbReference type="Proteomes" id="UP001147747">
    <property type="component" value="Unassembled WGS sequence"/>
</dbReference>
<feature type="compositionally biased region" description="Basic and acidic residues" evidence="7">
    <location>
        <begin position="391"/>
        <end position="400"/>
    </location>
</feature>
<evidence type="ECO:0000256" key="6">
    <source>
        <dbReference type="ARBA" id="ARBA00023242"/>
    </source>
</evidence>
<dbReference type="GO" id="GO:0005634">
    <property type="term" value="C:nucleus"/>
    <property type="evidence" value="ECO:0007669"/>
    <property type="project" value="UniProtKB-SubCell"/>
</dbReference>
<dbReference type="GO" id="GO:0006351">
    <property type="term" value="P:DNA-templated transcription"/>
    <property type="evidence" value="ECO:0007669"/>
    <property type="project" value="InterPro"/>
</dbReference>
<evidence type="ECO:0000256" key="4">
    <source>
        <dbReference type="ARBA" id="ARBA00023125"/>
    </source>
</evidence>